<dbReference type="GO" id="GO:0046857">
    <property type="term" value="F:oxidoreductase activity, acting on other nitrogenous compounds as donors, with NAD or NADP as acceptor"/>
    <property type="evidence" value="ECO:0007669"/>
    <property type="project" value="TreeGrafter"/>
</dbReference>
<dbReference type="GO" id="GO:0005829">
    <property type="term" value="C:cytosol"/>
    <property type="evidence" value="ECO:0007669"/>
    <property type="project" value="TreeGrafter"/>
</dbReference>
<organism evidence="3 4">
    <name type="scientific">Schwartzia succinivorans DSM 10502</name>
    <dbReference type="NCBI Taxonomy" id="1123243"/>
    <lineage>
        <taxon>Bacteria</taxon>
        <taxon>Bacillati</taxon>
        <taxon>Bacillota</taxon>
        <taxon>Negativicutes</taxon>
        <taxon>Selenomonadales</taxon>
        <taxon>Selenomonadaceae</taxon>
        <taxon>Schwartzia</taxon>
    </lineage>
</organism>
<dbReference type="GO" id="GO:0046256">
    <property type="term" value="P:2,4,6-trinitrotoluene catabolic process"/>
    <property type="evidence" value="ECO:0007669"/>
    <property type="project" value="TreeGrafter"/>
</dbReference>
<dbReference type="InterPro" id="IPR000415">
    <property type="entry name" value="Nitroreductase-like"/>
</dbReference>
<dbReference type="Pfam" id="PF00881">
    <property type="entry name" value="Nitroreductase"/>
    <property type="match status" value="2"/>
</dbReference>
<dbReference type="CDD" id="cd02136">
    <property type="entry name" value="PnbA_NfnB-like"/>
    <property type="match status" value="1"/>
</dbReference>
<dbReference type="AlphaFoldDB" id="A0A1M4Z353"/>
<dbReference type="Proteomes" id="UP000184404">
    <property type="component" value="Unassembled WGS sequence"/>
</dbReference>
<dbReference type="SUPFAM" id="SSF55469">
    <property type="entry name" value="FMN-dependent nitroreductase-like"/>
    <property type="match status" value="1"/>
</dbReference>
<dbReference type="InterPro" id="IPR029479">
    <property type="entry name" value="Nitroreductase"/>
</dbReference>
<dbReference type="PANTHER" id="PTHR23026">
    <property type="entry name" value="NADPH NITROREDUCTASE"/>
    <property type="match status" value="1"/>
</dbReference>
<dbReference type="InterPro" id="IPR050627">
    <property type="entry name" value="Nitroreductase/BluB"/>
</dbReference>
<dbReference type="RefSeq" id="WP_072936070.1">
    <property type="nucleotide sequence ID" value="NZ_FQUG01000007.1"/>
</dbReference>
<dbReference type="Gene3D" id="3.40.109.10">
    <property type="entry name" value="NADH Oxidase"/>
    <property type="match status" value="1"/>
</dbReference>
<proteinExistence type="predicted"/>
<feature type="domain" description="Nitroreductase" evidence="2">
    <location>
        <begin position="76"/>
        <end position="156"/>
    </location>
</feature>
<dbReference type="EMBL" id="FQUG01000007">
    <property type="protein sequence ID" value="SHF12172.1"/>
    <property type="molecule type" value="Genomic_DNA"/>
</dbReference>
<keyword evidence="1" id="KW-0520">NAD</keyword>
<evidence type="ECO:0000313" key="3">
    <source>
        <dbReference type="EMBL" id="SHF12172.1"/>
    </source>
</evidence>
<keyword evidence="4" id="KW-1185">Reference proteome</keyword>
<evidence type="ECO:0000259" key="2">
    <source>
        <dbReference type="Pfam" id="PF00881"/>
    </source>
</evidence>
<sequence length="177" mass="19575">MSNTIIEALKTRRSIRRYKPDMVPQEIIDEIIDAGLYAASGHGEQKPIIVAVTNKELRDEISVKNCEIGGWSPEVDPLYGAPVVLIVLAPKDWANNKYDGSLVIGNLMLAADSLGIGSCWINRAREEFESEWGKELLKKIGIKGEWEGIGHCILGYPEDGAKPQAAPRLPGRVYYVK</sequence>
<protein>
    <recommendedName>
        <fullName evidence="2">Nitroreductase domain-containing protein</fullName>
    </recommendedName>
</protein>
<name>A0A1M4Z353_9FIRM</name>
<evidence type="ECO:0000256" key="1">
    <source>
        <dbReference type="ARBA" id="ARBA00023027"/>
    </source>
</evidence>
<gene>
    <name evidence="3" type="ORF">SAMN02745190_01895</name>
</gene>
<accession>A0A1M4Z353</accession>
<dbReference type="PANTHER" id="PTHR23026:SF125">
    <property type="entry name" value="OXYGEN-INSENSITIVE NAD(P)H NITROREDUCTASE"/>
    <property type="match status" value="1"/>
</dbReference>
<dbReference type="STRING" id="1123243.SAMN02745190_01895"/>
<feature type="domain" description="Nitroreductase" evidence="2">
    <location>
        <begin position="9"/>
        <end position="62"/>
    </location>
</feature>
<evidence type="ECO:0000313" key="4">
    <source>
        <dbReference type="Proteomes" id="UP000184404"/>
    </source>
</evidence>
<reference evidence="3 4" key="1">
    <citation type="submission" date="2016-11" db="EMBL/GenBank/DDBJ databases">
        <authorList>
            <person name="Jaros S."/>
            <person name="Januszkiewicz K."/>
            <person name="Wedrychowicz H."/>
        </authorList>
    </citation>
    <scope>NUCLEOTIDE SEQUENCE [LARGE SCALE GENOMIC DNA]</scope>
    <source>
        <strain evidence="3 4">DSM 10502</strain>
    </source>
</reference>
<dbReference type="OrthoDB" id="9812105at2"/>